<sequence length="445" mass="48403">MKMLLQHFLLVTMIFTGSVYSGSCLDPKLHANDKNGNLISSAKLSRRLMSVDHHQVENSTRRKPKSQPRSSSTRYVVNVDNFGAKADGTDDTQAFMKAWDKACSTKGSILLVPSSKVYHLKQIIFDGPCQSDITMRIQGKIRASTERSDYEKDPRVWIKFENLINFSVDGGGVISGNGQVWWPKSCKIDKSQPCIGAPTAVTFSKCTNLKVTNITIKNAQQMHLTFHECSNVEGSNLKVKSPGKSPNTDGIHVTGSTNVQILNSDIGTGDDCISIVSGSDNVRAMGIKCGPGHGISIGSLGKDGAEDRVSNVLVSGVTFTGTTNGVRIKSWQGGRGYAKNIVFQNIKMLNVTNPIIIDQFYCDKKGHDCKMQNNAVHIENVLYKNIIGTSASDEGVIFQCSKAFPCEGVKMQNVQIKHNGRSSVASCSNVNVQELGANTPKCPKH</sequence>
<dbReference type="GO" id="GO:0009901">
    <property type="term" value="P:anther dehiscence"/>
    <property type="evidence" value="ECO:0007669"/>
    <property type="project" value="UniProtKB-ARBA"/>
</dbReference>
<comment type="catalytic activity">
    <reaction evidence="10">
        <text>(1,4-alpha-D-galacturonosyl)n+m + H2O = (1,4-alpha-D-galacturonosyl)n + (1,4-alpha-D-galacturonosyl)m.</text>
        <dbReference type="EC" id="3.2.1.15"/>
    </reaction>
</comment>
<evidence type="ECO:0000256" key="14">
    <source>
        <dbReference type="SAM" id="MobiDB-lite"/>
    </source>
</evidence>
<evidence type="ECO:0000256" key="4">
    <source>
        <dbReference type="ARBA" id="ARBA00022512"/>
    </source>
</evidence>
<dbReference type="Proteomes" id="UP001161247">
    <property type="component" value="Chromosome 4"/>
</dbReference>
<dbReference type="FunFam" id="2.160.20.10:FF:000028">
    <property type="entry name" value="Polygalacturonase QRT2"/>
    <property type="match status" value="1"/>
</dbReference>
<keyword evidence="6 15" id="KW-0732">Signal</keyword>
<feature type="active site" evidence="12">
    <location>
        <position position="293"/>
    </location>
</feature>
<evidence type="ECO:0000256" key="12">
    <source>
        <dbReference type="PROSITE-ProRule" id="PRU10052"/>
    </source>
</evidence>
<dbReference type="PROSITE" id="PS00502">
    <property type="entry name" value="POLYGALACTURONASE"/>
    <property type="match status" value="1"/>
</dbReference>
<dbReference type="Gene3D" id="2.160.20.10">
    <property type="entry name" value="Single-stranded right-handed beta-helix, Pectin lyase-like"/>
    <property type="match status" value="1"/>
</dbReference>
<dbReference type="PANTHER" id="PTHR31375">
    <property type="match status" value="1"/>
</dbReference>
<proteinExistence type="inferred from homology"/>
<evidence type="ECO:0000256" key="11">
    <source>
        <dbReference type="ARBA" id="ARBA00083621"/>
    </source>
</evidence>
<keyword evidence="17" id="KW-1185">Reference proteome</keyword>
<feature type="signal peptide" evidence="15">
    <location>
        <begin position="1"/>
        <end position="21"/>
    </location>
</feature>
<dbReference type="EMBL" id="OX459121">
    <property type="protein sequence ID" value="CAI9103053.1"/>
    <property type="molecule type" value="Genomic_DNA"/>
</dbReference>
<dbReference type="InterPro" id="IPR012334">
    <property type="entry name" value="Pectin_lyas_fold"/>
</dbReference>
<feature type="chain" id="PRO_5043897709" description="endo-polygalacturonase" evidence="15">
    <location>
        <begin position="22"/>
        <end position="445"/>
    </location>
</feature>
<dbReference type="GO" id="GO:0010047">
    <property type="term" value="P:fruit dehiscence"/>
    <property type="evidence" value="ECO:0007669"/>
    <property type="project" value="UniProtKB-ARBA"/>
</dbReference>
<keyword evidence="8 13" id="KW-0326">Glycosidase</keyword>
<keyword evidence="4" id="KW-0134">Cell wall</keyword>
<dbReference type="EC" id="3.2.1.15" evidence="3"/>
<comment type="similarity">
    <text evidence="2 13">Belongs to the glycosyl hydrolase 28 family.</text>
</comment>
<evidence type="ECO:0000256" key="5">
    <source>
        <dbReference type="ARBA" id="ARBA00022525"/>
    </source>
</evidence>
<evidence type="ECO:0000256" key="2">
    <source>
        <dbReference type="ARBA" id="ARBA00008834"/>
    </source>
</evidence>
<evidence type="ECO:0000256" key="10">
    <source>
        <dbReference type="ARBA" id="ARBA00034074"/>
    </source>
</evidence>
<evidence type="ECO:0000256" key="6">
    <source>
        <dbReference type="ARBA" id="ARBA00022729"/>
    </source>
</evidence>
<evidence type="ECO:0000256" key="13">
    <source>
        <dbReference type="RuleBase" id="RU361169"/>
    </source>
</evidence>
<dbReference type="SMART" id="SM00710">
    <property type="entry name" value="PbH1"/>
    <property type="match status" value="5"/>
</dbReference>
<keyword evidence="7 13" id="KW-0378">Hydrolase</keyword>
<dbReference type="InterPro" id="IPR011050">
    <property type="entry name" value="Pectin_lyase_fold/virulence"/>
</dbReference>
<dbReference type="AlphaFoldDB" id="A0AAV1D636"/>
<feature type="region of interest" description="Disordered" evidence="14">
    <location>
        <begin position="53"/>
        <end position="72"/>
    </location>
</feature>
<evidence type="ECO:0000256" key="9">
    <source>
        <dbReference type="ARBA" id="ARBA00023316"/>
    </source>
</evidence>
<dbReference type="GO" id="GO:0009830">
    <property type="term" value="P:cell wall modification involved in abscission"/>
    <property type="evidence" value="ECO:0007669"/>
    <property type="project" value="UniProtKB-ARBA"/>
</dbReference>
<evidence type="ECO:0000256" key="1">
    <source>
        <dbReference type="ARBA" id="ARBA00004191"/>
    </source>
</evidence>
<keyword evidence="9" id="KW-0961">Cell wall biogenesis/degradation</keyword>
<name>A0AAV1D636_OLDCO</name>
<organism evidence="16 17">
    <name type="scientific">Oldenlandia corymbosa var. corymbosa</name>
    <dbReference type="NCBI Taxonomy" id="529605"/>
    <lineage>
        <taxon>Eukaryota</taxon>
        <taxon>Viridiplantae</taxon>
        <taxon>Streptophyta</taxon>
        <taxon>Embryophyta</taxon>
        <taxon>Tracheophyta</taxon>
        <taxon>Spermatophyta</taxon>
        <taxon>Magnoliopsida</taxon>
        <taxon>eudicotyledons</taxon>
        <taxon>Gunneridae</taxon>
        <taxon>Pentapetalae</taxon>
        <taxon>asterids</taxon>
        <taxon>lamiids</taxon>
        <taxon>Gentianales</taxon>
        <taxon>Rubiaceae</taxon>
        <taxon>Rubioideae</taxon>
        <taxon>Spermacoceae</taxon>
        <taxon>Hedyotis-Oldenlandia complex</taxon>
        <taxon>Oldenlandia</taxon>
    </lineage>
</organism>
<dbReference type="GO" id="GO:0005975">
    <property type="term" value="P:carbohydrate metabolic process"/>
    <property type="evidence" value="ECO:0007669"/>
    <property type="project" value="InterPro"/>
</dbReference>
<keyword evidence="5" id="KW-0964">Secreted</keyword>
<evidence type="ECO:0000313" key="17">
    <source>
        <dbReference type="Proteomes" id="UP001161247"/>
    </source>
</evidence>
<evidence type="ECO:0000256" key="8">
    <source>
        <dbReference type="ARBA" id="ARBA00023295"/>
    </source>
</evidence>
<protein>
    <recommendedName>
        <fullName evidence="3">endo-polygalacturonase</fullName>
        <ecNumber evidence="3">3.2.1.15</ecNumber>
    </recommendedName>
    <alternativeName>
        <fullName evidence="11">Pectinase</fullName>
    </alternativeName>
</protein>
<dbReference type="GO" id="GO:0004650">
    <property type="term" value="F:polygalacturonase activity"/>
    <property type="evidence" value="ECO:0007669"/>
    <property type="project" value="UniProtKB-EC"/>
</dbReference>
<evidence type="ECO:0000256" key="3">
    <source>
        <dbReference type="ARBA" id="ARBA00012736"/>
    </source>
</evidence>
<reference evidence="16" key="1">
    <citation type="submission" date="2023-03" db="EMBL/GenBank/DDBJ databases">
        <authorList>
            <person name="Julca I."/>
        </authorList>
    </citation>
    <scope>NUCLEOTIDE SEQUENCE</scope>
</reference>
<dbReference type="InterPro" id="IPR000743">
    <property type="entry name" value="Glyco_hydro_28"/>
</dbReference>
<comment type="subcellular location">
    <subcellularLocation>
        <location evidence="1">Secreted</location>
        <location evidence="1">Cell wall</location>
    </subcellularLocation>
</comment>
<accession>A0AAV1D636</accession>
<gene>
    <name evidence="16" type="ORF">OLC1_LOCUS12284</name>
</gene>
<dbReference type="SUPFAM" id="SSF51126">
    <property type="entry name" value="Pectin lyase-like"/>
    <property type="match status" value="1"/>
</dbReference>
<evidence type="ECO:0000256" key="7">
    <source>
        <dbReference type="ARBA" id="ARBA00022801"/>
    </source>
</evidence>
<dbReference type="Pfam" id="PF00295">
    <property type="entry name" value="Glyco_hydro_28"/>
    <property type="match status" value="1"/>
</dbReference>
<evidence type="ECO:0000313" key="16">
    <source>
        <dbReference type="EMBL" id="CAI9103053.1"/>
    </source>
</evidence>
<dbReference type="InterPro" id="IPR006626">
    <property type="entry name" value="PbH1"/>
</dbReference>
<evidence type="ECO:0000256" key="15">
    <source>
        <dbReference type="SAM" id="SignalP"/>
    </source>
</evidence>